<feature type="compositionally biased region" description="Low complexity" evidence="1">
    <location>
        <begin position="101"/>
        <end position="111"/>
    </location>
</feature>
<sequence length="440" mass="47482">MMKLSIVIPCFVVLYVSACCAHFDVPGSHSTVQSASRRELGLKRRVKSKSELVQTDETKPSKKAKAKSSKSKKSKSSKSSKSWEYPKITKSPKSESKESKSSSSEVSIKSSSKSKRSKSATDSPSLSPSMPPVASTSAPTEALTEAIVPCELSEEGIFGESSSTTQDVTYYYQMEHVISADTDTIIADLERNVLNQIITSSGLFEDCNEDGSGSSNPDVIGLSIAPDDESFSCTPDVPGCTIVKAQFTFYMTDERFRRLTQEEEPDYLTTVLNVIETAFEGDDLMSVSDDITGLTYLGTEDPNTESESENDEEIVPRSGTGGGGTGGTDVPLIAVASSFGTLFLIAMAAGVRKQRRANISEEKVEGNGLLEEAEDEETLEDGNTIGDNTLEGDNTVEGNNTIEGNHTMEGDGDHTIDSGEDHTFGCEFTVDFDEEEEFEC</sequence>
<keyword evidence="2" id="KW-0732">Signal</keyword>
<dbReference type="Proteomes" id="UP001054902">
    <property type="component" value="Unassembled WGS sequence"/>
</dbReference>
<evidence type="ECO:0000256" key="1">
    <source>
        <dbReference type="SAM" id="MobiDB-lite"/>
    </source>
</evidence>
<comment type="caution">
    <text evidence="3">The sequence shown here is derived from an EMBL/GenBank/DDBJ whole genome shotgun (WGS) entry which is preliminary data.</text>
</comment>
<feature type="compositionally biased region" description="Basic and acidic residues" evidence="1">
    <location>
        <begin position="406"/>
        <end position="422"/>
    </location>
</feature>
<evidence type="ECO:0000313" key="3">
    <source>
        <dbReference type="EMBL" id="GFH57729.1"/>
    </source>
</evidence>
<dbReference type="EMBL" id="BLLK01000058">
    <property type="protein sequence ID" value="GFH57729.1"/>
    <property type="molecule type" value="Genomic_DNA"/>
</dbReference>
<feature type="region of interest" description="Disordered" evidence="1">
    <location>
        <begin position="28"/>
        <end position="141"/>
    </location>
</feature>
<evidence type="ECO:0000256" key="2">
    <source>
        <dbReference type="SAM" id="SignalP"/>
    </source>
</evidence>
<name>A0AAD3D4R2_9STRA</name>
<feature type="region of interest" description="Disordered" evidence="1">
    <location>
        <begin position="297"/>
        <end position="326"/>
    </location>
</feature>
<gene>
    <name evidence="3" type="ORF">CTEN210_14205</name>
</gene>
<feature type="compositionally biased region" description="Basic residues" evidence="1">
    <location>
        <begin position="61"/>
        <end position="78"/>
    </location>
</feature>
<feature type="compositionally biased region" description="Polar residues" evidence="1">
    <location>
        <begin position="120"/>
        <end position="139"/>
    </location>
</feature>
<keyword evidence="4" id="KW-1185">Reference proteome</keyword>
<feature type="compositionally biased region" description="Acidic residues" evidence="1">
    <location>
        <begin position="371"/>
        <end position="380"/>
    </location>
</feature>
<feature type="compositionally biased region" description="Acidic residues" evidence="1">
    <location>
        <begin position="302"/>
        <end position="313"/>
    </location>
</feature>
<dbReference type="AlphaFoldDB" id="A0AAD3D4R2"/>
<accession>A0AAD3D4R2</accession>
<feature type="chain" id="PRO_5042239069" evidence="2">
    <location>
        <begin position="19"/>
        <end position="440"/>
    </location>
</feature>
<reference evidence="3 4" key="1">
    <citation type="journal article" date="2021" name="Sci. Rep.">
        <title>The genome of the diatom Chaetoceros tenuissimus carries an ancient integrated fragment of an extant virus.</title>
        <authorList>
            <person name="Hongo Y."/>
            <person name="Kimura K."/>
            <person name="Takaki Y."/>
            <person name="Yoshida Y."/>
            <person name="Baba S."/>
            <person name="Kobayashi G."/>
            <person name="Nagasaki K."/>
            <person name="Hano T."/>
            <person name="Tomaru Y."/>
        </authorList>
    </citation>
    <scope>NUCLEOTIDE SEQUENCE [LARGE SCALE GENOMIC DNA]</scope>
    <source>
        <strain evidence="3 4">NIES-3715</strain>
    </source>
</reference>
<feature type="region of interest" description="Disordered" evidence="1">
    <location>
        <begin position="367"/>
        <end position="422"/>
    </location>
</feature>
<evidence type="ECO:0000313" key="4">
    <source>
        <dbReference type="Proteomes" id="UP001054902"/>
    </source>
</evidence>
<organism evidence="3 4">
    <name type="scientific">Chaetoceros tenuissimus</name>
    <dbReference type="NCBI Taxonomy" id="426638"/>
    <lineage>
        <taxon>Eukaryota</taxon>
        <taxon>Sar</taxon>
        <taxon>Stramenopiles</taxon>
        <taxon>Ochrophyta</taxon>
        <taxon>Bacillariophyta</taxon>
        <taxon>Coscinodiscophyceae</taxon>
        <taxon>Chaetocerotophycidae</taxon>
        <taxon>Chaetocerotales</taxon>
        <taxon>Chaetocerotaceae</taxon>
        <taxon>Chaetoceros</taxon>
    </lineage>
</organism>
<feature type="signal peptide" evidence="2">
    <location>
        <begin position="1"/>
        <end position="18"/>
    </location>
</feature>
<proteinExistence type="predicted"/>
<protein>
    <submittedName>
        <fullName evidence="3">Uncharacterized protein</fullName>
    </submittedName>
</protein>